<evidence type="ECO:0000256" key="5">
    <source>
        <dbReference type="ARBA" id="ARBA00022884"/>
    </source>
</evidence>
<dbReference type="GO" id="GO:0140933">
    <property type="term" value="F:5'-(N(7)-methylguanosine 5'-triphospho)-[mRNA] hydrolase activity"/>
    <property type="evidence" value="ECO:0007669"/>
    <property type="project" value="UniProtKB-EC"/>
</dbReference>
<gene>
    <name evidence="19" type="ORF">g.15220</name>
</gene>
<sequence>MSVIVISRSLCRNLFTWKKSTSNPLKVMSSDTGDRTWGHLAATEHYGRITDTTDYIQVDKENLKNDPYYNSSQASHCMIFARNNKKTFGVYNPRAAILMQMRFDGNLGFPGGLVDAGEDSIKALNRELTEEMNLDTSKHSVSESSYVVTHWSISKRLCLHFYALEVSLAELYEIEKRALLAKDYGSEVLGTIRVPLYTMGDGYRGFPTFLTNAFIGNSRLQLLHCLRQLEILTPEEIQLALQAVPLPLKS</sequence>
<dbReference type="AlphaFoldDB" id="A0A1B6I5U3"/>
<dbReference type="GO" id="GO:0005654">
    <property type="term" value="C:nucleoplasm"/>
    <property type="evidence" value="ECO:0007669"/>
    <property type="project" value="UniProtKB-SubCell"/>
</dbReference>
<dbReference type="EC" id="3.6.1.64" evidence="9"/>
<keyword evidence="7" id="KW-0539">Nucleus</keyword>
<evidence type="ECO:0000313" key="19">
    <source>
        <dbReference type="EMBL" id="JAS82298.1"/>
    </source>
</evidence>
<evidence type="ECO:0000256" key="3">
    <source>
        <dbReference type="ARBA" id="ARBA00004642"/>
    </source>
</evidence>
<evidence type="ECO:0000256" key="4">
    <source>
        <dbReference type="ARBA" id="ARBA00022801"/>
    </source>
</evidence>
<evidence type="ECO:0000256" key="17">
    <source>
        <dbReference type="ARBA" id="ARBA00048945"/>
    </source>
</evidence>
<evidence type="ECO:0000256" key="15">
    <source>
        <dbReference type="ARBA" id="ARBA00047661"/>
    </source>
</evidence>
<dbReference type="PROSITE" id="PS00893">
    <property type="entry name" value="NUDIX_BOX"/>
    <property type="match status" value="1"/>
</dbReference>
<name>A0A1B6I5U3_9HEMI</name>
<comment type="similarity">
    <text evidence="8">Belongs to the Nudix hydrolase family. NUDT16 subfamily.</text>
</comment>
<evidence type="ECO:0000256" key="10">
    <source>
        <dbReference type="ARBA" id="ARBA00039871"/>
    </source>
</evidence>
<evidence type="ECO:0000256" key="2">
    <source>
        <dbReference type="ARBA" id="ARBA00004604"/>
    </source>
</evidence>
<comment type="subcellular location">
    <subcellularLocation>
        <location evidence="2">Nucleus</location>
        <location evidence="2">Nucleolus</location>
    </subcellularLocation>
    <subcellularLocation>
        <location evidence="3">Nucleus</location>
        <location evidence="3">Nucleoplasm</location>
    </subcellularLocation>
</comment>
<proteinExistence type="inferred from homology"/>
<dbReference type="PROSITE" id="PS51462">
    <property type="entry name" value="NUDIX"/>
    <property type="match status" value="1"/>
</dbReference>
<dbReference type="GO" id="GO:1990174">
    <property type="term" value="F:phosphodiesterase decapping endonuclease activity"/>
    <property type="evidence" value="ECO:0007669"/>
    <property type="project" value="TreeGrafter"/>
</dbReference>
<dbReference type="GO" id="GO:0016077">
    <property type="term" value="P:sno(s)RNA catabolic process"/>
    <property type="evidence" value="ECO:0007669"/>
    <property type="project" value="TreeGrafter"/>
</dbReference>
<dbReference type="GO" id="GO:0030515">
    <property type="term" value="F:snoRNA binding"/>
    <property type="evidence" value="ECO:0007669"/>
    <property type="project" value="TreeGrafter"/>
</dbReference>
<dbReference type="GO" id="GO:0005730">
    <property type="term" value="C:nucleolus"/>
    <property type="evidence" value="ECO:0007669"/>
    <property type="project" value="UniProtKB-SubCell"/>
</dbReference>
<dbReference type="InterPro" id="IPR020084">
    <property type="entry name" value="NUDIX_hydrolase_CS"/>
</dbReference>
<dbReference type="PANTHER" id="PTHR31699:SF1">
    <property type="entry name" value="U8 SNORNA-DECAPPING ENZYME"/>
    <property type="match status" value="1"/>
</dbReference>
<evidence type="ECO:0000256" key="1">
    <source>
        <dbReference type="ARBA" id="ARBA00001941"/>
    </source>
</evidence>
<dbReference type="InterPro" id="IPR000086">
    <property type="entry name" value="NUDIX_hydrolase_dom"/>
</dbReference>
<dbReference type="EMBL" id="GECU01025408">
    <property type="protein sequence ID" value="JAS82298.1"/>
    <property type="molecule type" value="Transcribed_RNA"/>
</dbReference>
<dbReference type="PANTHER" id="PTHR31699">
    <property type="entry name" value="NUDIX T16 FAMILY MEMBER"/>
    <property type="match status" value="1"/>
</dbReference>
<comment type="cofactor">
    <cofactor evidence="1">
        <name>Co(2+)</name>
        <dbReference type="ChEBI" id="CHEBI:48828"/>
    </cofactor>
</comment>
<comment type="catalytic activity">
    <reaction evidence="15">
        <text>a 5'-end (N(7)-methyl 5'-triphosphoguanosine)-ribonucleoside in mRNA + H2O = N(7)-methyl-GDP + a 5'-end phospho-ribonucleoside in mRNA + 2 H(+)</text>
        <dbReference type="Rhea" id="RHEA:67484"/>
        <dbReference type="Rhea" id="RHEA-COMP:15692"/>
        <dbReference type="Rhea" id="RHEA-COMP:17167"/>
        <dbReference type="ChEBI" id="CHEBI:15377"/>
        <dbReference type="ChEBI" id="CHEBI:15378"/>
        <dbReference type="ChEBI" id="CHEBI:63714"/>
        <dbReference type="ChEBI" id="CHEBI:138282"/>
        <dbReference type="ChEBI" id="CHEBI:156461"/>
        <dbReference type="EC" id="3.6.1.62"/>
    </reaction>
    <physiologicalReaction direction="left-to-right" evidence="15">
        <dbReference type="Rhea" id="RHEA:67485"/>
    </physiologicalReaction>
</comment>
<keyword evidence="6" id="KW-0546">Nucleotide metabolism</keyword>
<evidence type="ECO:0000256" key="11">
    <source>
        <dbReference type="ARBA" id="ARBA00041450"/>
    </source>
</evidence>
<comment type="catalytic activity">
    <reaction evidence="16">
        <text>IDP + H2O = IMP + phosphate + H(+)</text>
        <dbReference type="Rhea" id="RHEA:35207"/>
        <dbReference type="ChEBI" id="CHEBI:15377"/>
        <dbReference type="ChEBI" id="CHEBI:15378"/>
        <dbReference type="ChEBI" id="CHEBI:43474"/>
        <dbReference type="ChEBI" id="CHEBI:58053"/>
        <dbReference type="ChEBI" id="CHEBI:58280"/>
        <dbReference type="EC" id="3.6.1.64"/>
    </reaction>
    <physiologicalReaction direction="left-to-right" evidence="16">
        <dbReference type="Rhea" id="RHEA:35208"/>
    </physiologicalReaction>
</comment>
<evidence type="ECO:0000256" key="8">
    <source>
        <dbReference type="ARBA" id="ARBA00038173"/>
    </source>
</evidence>
<evidence type="ECO:0000256" key="9">
    <source>
        <dbReference type="ARBA" id="ARBA00038899"/>
    </source>
</evidence>
<dbReference type="Pfam" id="PF22327">
    <property type="entry name" value="Nudt16-like"/>
    <property type="match status" value="1"/>
</dbReference>
<dbReference type="Gene3D" id="3.90.79.10">
    <property type="entry name" value="Nucleoside Triphosphate Pyrophosphohydrolase"/>
    <property type="match status" value="1"/>
</dbReference>
<keyword evidence="5" id="KW-0694">RNA-binding</keyword>
<dbReference type="GO" id="GO:0009117">
    <property type="term" value="P:nucleotide metabolic process"/>
    <property type="evidence" value="ECO:0007669"/>
    <property type="project" value="UniProtKB-KW"/>
</dbReference>
<evidence type="ECO:0000256" key="12">
    <source>
        <dbReference type="ARBA" id="ARBA00041656"/>
    </source>
</evidence>
<evidence type="ECO:0000256" key="16">
    <source>
        <dbReference type="ARBA" id="ARBA00047875"/>
    </source>
</evidence>
<dbReference type="GO" id="GO:1990003">
    <property type="term" value="F:IDP phosphatase activity"/>
    <property type="evidence" value="ECO:0007669"/>
    <property type="project" value="UniProtKB-EC"/>
</dbReference>
<evidence type="ECO:0000256" key="13">
    <source>
        <dbReference type="ARBA" id="ARBA00042015"/>
    </source>
</evidence>
<accession>A0A1B6I5U3</accession>
<protein>
    <recommendedName>
        <fullName evidence="10">U8 snoRNA-decapping enzyme</fullName>
        <ecNumber evidence="9">3.6.1.64</ecNumber>
    </recommendedName>
    <alternativeName>
        <fullName evidence="13">IDP phosphatase</fullName>
    </alternativeName>
    <alternativeName>
        <fullName evidence="11">Inosine diphosphate phosphatase</fullName>
    </alternativeName>
    <alternativeName>
        <fullName evidence="12">Nucleoside diphosphate-linked moiety X motif 16</fullName>
    </alternativeName>
    <alternativeName>
        <fullName evidence="14">m7GpppN-mRNA hydrolase</fullName>
    </alternativeName>
</protein>
<dbReference type="CDD" id="cd18869">
    <property type="entry name" value="NUDIX_U8_SnoRNA_DE_Nudt16"/>
    <property type="match status" value="1"/>
</dbReference>
<evidence type="ECO:0000259" key="18">
    <source>
        <dbReference type="PROSITE" id="PS51462"/>
    </source>
</evidence>
<keyword evidence="4" id="KW-0378">Hydrolase</keyword>
<dbReference type="InterPro" id="IPR015797">
    <property type="entry name" value="NUDIX_hydrolase-like_dom_sf"/>
</dbReference>
<organism evidence="19">
    <name type="scientific">Homalodisca liturata</name>
    <dbReference type="NCBI Taxonomy" id="320908"/>
    <lineage>
        <taxon>Eukaryota</taxon>
        <taxon>Metazoa</taxon>
        <taxon>Ecdysozoa</taxon>
        <taxon>Arthropoda</taxon>
        <taxon>Hexapoda</taxon>
        <taxon>Insecta</taxon>
        <taxon>Pterygota</taxon>
        <taxon>Neoptera</taxon>
        <taxon>Paraneoptera</taxon>
        <taxon>Hemiptera</taxon>
        <taxon>Auchenorrhyncha</taxon>
        <taxon>Membracoidea</taxon>
        <taxon>Cicadellidae</taxon>
        <taxon>Cicadellinae</taxon>
        <taxon>Proconiini</taxon>
        <taxon>Homalodisca</taxon>
    </lineage>
</organism>
<dbReference type="GO" id="GO:0006402">
    <property type="term" value="P:mRNA catabolic process"/>
    <property type="evidence" value="ECO:0007669"/>
    <property type="project" value="TreeGrafter"/>
</dbReference>
<evidence type="ECO:0000256" key="7">
    <source>
        <dbReference type="ARBA" id="ARBA00023242"/>
    </source>
</evidence>
<feature type="domain" description="Nudix hydrolase" evidence="18">
    <location>
        <begin position="70"/>
        <end position="216"/>
    </location>
</feature>
<comment type="catalytic activity">
    <reaction evidence="17">
        <text>dIDP + H2O = dIMP + phosphate + H(+)</text>
        <dbReference type="Rhea" id="RHEA:35211"/>
        <dbReference type="ChEBI" id="CHEBI:15377"/>
        <dbReference type="ChEBI" id="CHEBI:15378"/>
        <dbReference type="ChEBI" id="CHEBI:43474"/>
        <dbReference type="ChEBI" id="CHEBI:61194"/>
        <dbReference type="ChEBI" id="CHEBI:62286"/>
        <dbReference type="EC" id="3.6.1.64"/>
    </reaction>
    <physiologicalReaction direction="left-to-right" evidence="17">
        <dbReference type="Rhea" id="RHEA:35212"/>
    </physiologicalReaction>
</comment>
<evidence type="ECO:0000256" key="14">
    <source>
        <dbReference type="ARBA" id="ARBA00043162"/>
    </source>
</evidence>
<evidence type="ECO:0000256" key="6">
    <source>
        <dbReference type="ARBA" id="ARBA00023080"/>
    </source>
</evidence>
<dbReference type="SUPFAM" id="SSF55811">
    <property type="entry name" value="Nudix"/>
    <property type="match status" value="1"/>
</dbReference>
<reference evidence="19" key="1">
    <citation type="submission" date="2015-11" db="EMBL/GenBank/DDBJ databases">
        <title>De novo transcriptome assembly of four potential Pierce s Disease insect vectors from Arizona vineyards.</title>
        <authorList>
            <person name="Tassone E.E."/>
        </authorList>
    </citation>
    <scope>NUCLEOTIDE SEQUENCE</scope>
</reference>
<dbReference type="InterPro" id="IPR054754">
    <property type="entry name" value="NudT16"/>
</dbReference>